<sequence length="757" mass="81012">MFGWLGRVVVTARRAVLIAAVVLVAVGGVWGTGVTEDGVLSQGGLEDRASESYRAMDRIKNEVGRQDADVLVLYTNPRGTVDQAAFRTEVVSALEAARRDPRVEHIDSYYDRNLAGPARGALVSEDRHATYAVVQLKGEDDDQRMRSYTALKDAKGGNPLVVDSAAAHTELGGIRPMFDDLNSGISDGAATIEFITIPALFVLLLFVFRSVVAATVPIVIAILALIGGLVLLRVLNEFTSISVFALNVLMFMALGLAVDYGLFMVSRFREELAQGHEVPRAIARTMQTAGRTVLVSGVTVTLALTGLLVFPQAYVRSMAYGGLVAVVLAMLASLTVLPAFLAVLGRKVDALRVPLPGDRRRAARAAQGTAAQGGWGTVAGKVMRHPFAVTAATVVGLVLLATPLLGVHFGTSDERSLPKDAASRVVAERLTDEFTIDARKSIYVLVSGEPGTGQETVTRAREFAERIKGVPGVDRDSVLLTAAKDRTVDGKPTTSVVLTATHHGEWTSEEARRVVGDIRALDRPEGTEVLVGGLAADLRDQLGSLRDHLPLMAGIIIVVTVLFMFLAFGSLLVPLMSVVLNIVSIAAAFGPIIWIFQSGHLSGVLDFTTTGFITAMEPVMMLAFAFGLSMDYSVFLLSRIREEWDRTQDAPHSVVAGVQRTGGIITSAAVLLAVTIGSFVLVGVKDLKFLAVGLFIIILLDATIVRMLLVPAILRLMGRAAWWAPGPMARFYAAYGVKESSEPADEPDRHPTPVSTR</sequence>
<gene>
    <name evidence="9" type="ORF">E4099_00385</name>
</gene>
<evidence type="ECO:0000256" key="7">
    <source>
        <dbReference type="SAM" id="Phobius"/>
    </source>
</evidence>
<dbReference type="PANTHER" id="PTHR33406">
    <property type="entry name" value="MEMBRANE PROTEIN MJ1562-RELATED"/>
    <property type="match status" value="1"/>
</dbReference>
<dbReference type="OrthoDB" id="7051771at2"/>
<keyword evidence="5 7" id="KW-1133">Transmembrane helix</keyword>
<evidence type="ECO:0000259" key="8">
    <source>
        <dbReference type="PROSITE" id="PS50156"/>
    </source>
</evidence>
<comment type="subcellular location">
    <subcellularLocation>
        <location evidence="1">Cell membrane</location>
        <topology evidence="1">Multi-pass membrane protein</topology>
    </subcellularLocation>
</comment>
<evidence type="ECO:0000313" key="10">
    <source>
        <dbReference type="Proteomes" id="UP000297948"/>
    </source>
</evidence>
<dbReference type="RefSeq" id="WP_135336835.1">
    <property type="nucleotide sequence ID" value="NZ_JBHLTX010000035.1"/>
</dbReference>
<evidence type="ECO:0000256" key="4">
    <source>
        <dbReference type="ARBA" id="ARBA00022692"/>
    </source>
</evidence>
<dbReference type="Pfam" id="PF03176">
    <property type="entry name" value="MMPL"/>
    <property type="match status" value="2"/>
</dbReference>
<reference evidence="9 10" key="1">
    <citation type="submission" date="2019-03" db="EMBL/GenBank/DDBJ databases">
        <authorList>
            <person name="Gonzalez-Pimentel J.L."/>
        </authorList>
    </citation>
    <scope>NUCLEOTIDE SEQUENCE [LARGE SCALE GENOMIC DNA]</scope>
    <source>
        <strain evidence="9 10">JCM 31289</strain>
    </source>
</reference>
<evidence type="ECO:0000256" key="5">
    <source>
        <dbReference type="ARBA" id="ARBA00022989"/>
    </source>
</evidence>
<dbReference type="PROSITE" id="PS50156">
    <property type="entry name" value="SSD"/>
    <property type="match status" value="1"/>
</dbReference>
<feature type="transmembrane region" description="Helical" evidence="7">
    <location>
        <begin position="188"/>
        <end position="208"/>
    </location>
</feature>
<keyword evidence="3" id="KW-1003">Cell membrane</keyword>
<dbReference type="GO" id="GO:0005886">
    <property type="term" value="C:plasma membrane"/>
    <property type="evidence" value="ECO:0007669"/>
    <property type="project" value="UniProtKB-SubCell"/>
</dbReference>
<evidence type="ECO:0000256" key="1">
    <source>
        <dbReference type="ARBA" id="ARBA00004651"/>
    </source>
</evidence>
<evidence type="ECO:0000256" key="2">
    <source>
        <dbReference type="ARBA" id="ARBA00010157"/>
    </source>
</evidence>
<keyword evidence="4 7" id="KW-0812">Transmembrane</keyword>
<feature type="transmembrane region" description="Helical" evidence="7">
    <location>
        <begin position="578"/>
        <end position="599"/>
    </location>
</feature>
<dbReference type="AlphaFoldDB" id="A0A4Z0HGG7"/>
<feature type="transmembrane region" description="Helical" evidence="7">
    <location>
        <begin position="320"/>
        <end position="344"/>
    </location>
</feature>
<dbReference type="EMBL" id="SRID01000002">
    <property type="protein sequence ID" value="TGB19327.1"/>
    <property type="molecule type" value="Genomic_DNA"/>
</dbReference>
<dbReference type="PANTHER" id="PTHR33406:SF11">
    <property type="entry name" value="MEMBRANE PROTEIN SCO6666-RELATED"/>
    <property type="match status" value="1"/>
</dbReference>
<evidence type="ECO:0000313" key="9">
    <source>
        <dbReference type="EMBL" id="TGB19327.1"/>
    </source>
</evidence>
<organism evidence="9 10">
    <name type="scientific">Streptomyces palmae</name>
    <dbReference type="NCBI Taxonomy" id="1701085"/>
    <lineage>
        <taxon>Bacteria</taxon>
        <taxon>Bacillati</taxon>
        <taxon>Actinomycetota</taxon>
        <taxon>Actinomycetes</taxon>
        <taxon>Kitasatosporales</taxon>
        <taxon>Streptomycetaceae</taxon>
        <taxon>Streptomyces</taxon>
    </lineage>
</organism>
<feature type="transmembrane region" description="Helical" evidence="7">
    <location>
        <begin position="215"/>
        <end position="235"/>
    </location>
</feature>
<feature type="transmembrane region" description="Helical" evidence="7">
    <location>
        <begin position="293"/>
        <end position="314"/>
    </location>
</feature>
<feature type="transmembrane region" description="Helical" evidence="7">
    <location>
        <begin position="241"/>
        <end position="263"/>
    </location>
</feature>
<feature type="transmembrane region" description="Helical" evidence="7">
    <location>
        <begin position="619"/>
        <end position="640"/>
    </location>
</feature>
<proteinExistence type="inferred from homology"/>
<dbReference type="InterPro" id="IPR050545">
    <property type="entry name" value="Mycobact_MmpL"/>
</dbReference>
<dbReference type="InterPro" id="IPR000731">
    <property type="entry name" value="SSD"/>
</dbReference>
<name>A0A4Z0HGG7_9ACTN</name>
<comment type="caution">
    <text evidence="9">The sequence shown here is derived from an EMBL/GenBank/DDBJ whole genome shotgun (WGS) entry which is preliminary data.</text>
</comment>
<feature type="transmembrane region" description="Helical" evidence="7">
    <location>
        <begin position="689"/>
        <end position="709"/>
    </location>
</feature>
<dbReference type="SUPFAM" id="SSF82866">
    <property type="entry name" value="Multidrug efflux transporter AcrB transmembrane domain"/>
    <property type="match status" value="2"/>
</dbReference>
<comment type="similarity">
    <text evidence="2">Belongs to the resistance-nodulation-cell division (RND) (TC 2.A.6) family. MmpL subfamily.</text>
</comment>
<feature type="transmembrane region" description="Helical" evidence="7">
    <location>
        <begin position="549"/>
        <end position="571"/>
    </location>
</feature>
<keyword evidence="6 7" id="KW-0472">Membrane</keyword>
<accession>A0A4Z0HGG7</accession>
<evidence type="ECO:0000256" key="3">
    <source>
        <dbReference type="ARBA" id="ARBA00022475"/>
    </source>
</evidence>
<feature type="domain" description="SSD" evidence="8">
    <location>
        <begin position="218"/>
        <end position="343"/>
    </location>
</feature>
<feature type="transmembrane region" description="Helical" evidence="7">
    <location>
        <begin position="387"/>
        <end position="409"/>
    </location>
</feature>
<dbReference type="InterPro" id="IPR004869">
    <property type="entry name" value="MMPL_dom"/>
</dbReference>
<evidence type="ECO:0000256" key="6">
    <source>
        <dbReference type="ARBA" id="ARBA00023136"/>
    </source>
</evidence>
<feature type="transmembrane region" description="Helical" evidence="7">
    <location>
        <begin position="661"/>
        <end position="683"/>
    </location>
</feature>
<protein>
    <submittedName>
        <fullName evidence="9">MMPL family transporter</fullName>
    </submittedName>
</protein>
<keyword evidence="10" id="KW-1185">Reference proteome</keyword>
<dbReference type="Gene3D" id="1.20.1640.10">
    <property type="entry name" value="Multidrug efflux transporter AcrB transmembrane domain"/>
    <property type="match status" value="2"/>
</dbReference>
<dbReference type="Proteomes" id="UP000297948">
    <property type="component" value="Unassembled WGS sequence"/>
</dbReference>